<dbReference type="GO" id="GO:0004540">
    <property type="term" value="F:RNA nuclease activity"/>
    <property type="evidence" value="ECO:0007669"/>
    <property type="project" value="InterPro"/>
</dbReference>
<dbReference type="EMBL" id="DTIB01000121">
    <property type="protein sequence ID" value="HGB25760.1"/>
    <property type="molecule type" value="Genomic_DNA"/>
</dbReference>
<evidence type="ECO:0000256" key="4">
    <source>
        <dbReference type="ARBA" id="ARBA00024207"/>
    </source>
</evidence>
<comment type="caution">
    <text evidence="5">The sequence shown here is derived from an EMBL/GenBank/DDBJ whole genome shotgun (WGS) entry which is preliminary data.</text>
</comment>
<dbReference type="Gene3D" id="1.20.120.580">
    <property type="entry name" value="bsu32300-like"/>
    <property type="match status" value="1"/>
</dbReference>
<evidence type="ECO:0000313" key="5">
    <source>
        <dbReference type="EMBL" id="HGB25760.1"/>
    </source>
</evidence>
<proteinExistence type="inferred from homology"/>
<dbReference type="InterPro" id="IPR037038">
    <property type="entry name" value="HepT-like_sf"/>
</dbReference>
<protein>
    <submittedName>
        <fullName evidence="5">DUF86 domain-containing protein</fullName>
    </submittedName>
</protein>
<evidence type="ECO:0000256" key="1">
    <source>
        <dbReference type="ARBA" id="ARBA00022649"/>
    </source>
</evidence>
<dbReference type="GO" id="GO:0016787">
    <property type="term" value="F:hydrolase activity"/>
    <property type="evidence" value="ECO:0007669"/>
    <property type="project" value="UniProtKB-KW"/>
</dbReference>
<name>A0A7C3WLA8_THEPE</name>
<keyword evidence="3" id="KW-0378">Hydrolase</keyword>
<dbReference type="InterPro" id="IPR008201">
    <property type="entry name" value="HepT-like"/>
</dbReference>
<dbReference type="GO" id="GO:0110001">
    <property type="term" value="C:toxin-antitoxin complex"/>
    <property type="evidence" value="ECO:0007669"/>
    <property type="project" value="InterPro"/>
</dbReference>
<sequence length="137" mass="15712">MGVLERLLKLLLHYTNLLDKLGPQDLEDEYKYLAALYLLQVQAQALMDIFARAASALGMEVEGYVDAGYKLRAVNIIDSEELAFYIKVVGFRNVVVHEYGEVNSRIVREIIEGRRYRDVARLGVKTFEELRKRGVDC</sequence>
<dbReference type="InterPro" id="IPR052379">
    <property type="entry name" value="Type_VII_TA_RNase"/>
</dbReference>
<reference evidence="5" key="1">
    <citation type="journal article" date="2020" name="mSystems">
        <title>Genome- and Community-Level Interaction Insights into Carbon Utilization and Element Cycling Functions of Hydrothermarchaeota in Hydrothermal Sediment.</title>
        <authorList>
            <person name="Zhou Z."/>
            <person name="Liu Y."/>
            <person name="Xu W."/>
            <person name="Pan J."/>
            <person name="Luo Z.H."/>
            <person name="Li M."/>
        </authorList>
    </citation>
    <scope>NUCLEOTIDE SEQUENCE [LARGE SCALE GENOMIC DNA]</scope>
    <source>
        <strain evidence="5">SpSt-8</strain>
    </source>
</reference>
<keyword evidence="1" id="KW-1277">Toxin-antitoxin system</keyword>
<dbReference type="PANTHER" id="PTHR33397">
    <property type="entry name" value="UPF0331 PROTEIN YUTE"/>
    <property type="match status" value="1"/>
</dbReference>
<keyword evidence="2" id="KW-0540">Nuclease</keyword>
<dbReference type="AlphaFoldDB" id="A0A7C3WLA8"/>
<gene>
    <name evidence="5" type="ORF">ENV88_07045</name>
</gene>
<organism evidence="5">
    <name type="scientific">Thermofilum pendens</name>
    <dbReference type="NCBI Taxonomy" id="2269"/>
    <lineage>
        <taxon>Archaea</taxon>
        <taxon>Thermoproteota</taxon>
        <taxon>Thermoprotei</taxon>
        <taxon>Thermofilales</taxon>
        <taxon>Thermofilaceae</taxon>
        <taxon>Thermofilum</taxon>
    </lineage>
</organism>
<comment type="similarity">
    <text evidence="4">Belongs to the HepT RNase toxin family.</text>
</comment>
<evidence type="ECO:0000256" key="2">
    <source>
        <dbReference type="ARBA" id="ARBA00022722"/>
    </source>
</evidence>
<evidence type="ECO:0000256" key="3">
    <source>
        <dbReference type="ARBA" id="ARBA00022801"/>
    </source>
</evidence>
<dbReference type="PANTHER" id="PTHR33397:SF5">
    <property type="entry name" value="RNASE YUTE-RELATED"/>
    <property type="match status" value="1"/>
</dbReference>
<accession>A0A7C3WLA8</accession>
<dbReference type="Pfam" id="PF01934">
    <property type="entry name" value="HepT-like"/>
    <property type="match status" value="1"/>
</dbReference>